<dbReference type="PANTHER" id="PTHR43479:SF11">
    <property type="entry name" value="ACREF_ENVCD OPERON REPRESSOR-RELATED"/>
    <property type="match status" value="1"/>
</dbReference>
<feature type="DNA-binding region" description="H-T-H motif" evidence="2">
    <location>
        <begin position="35"/>
        <end position="54"/>
    </location>
</feature>
<dbReference type="Gene3D" id="1.10.10.60">
    <property type="entry name" value="Homeodomain-like"/>
    <property type="match status" value="1"/>
</dbReference>
<dbReference type="AlphaFoldDB" id="A0A8J8SCH3"/>
<dbReference type="InterPro" id="IPR023772">
    <property type="entry name" value="DNA-bd_HTH_TetR-type_CS"/>
</dbReference>
<reference evidence="4 5" key="1">
    <citation type="submission" date="2020-07" db="EMBL/GenBank/DDBJ databases">
        <title>Vallitalea guaymasensis genome.</title>
        <authorList>
            <person name="Postec A."/>
        </authorList>
    </citation>
    <scope>NUCLEOTIDE SEQUENCE [LARGE SCALE GENOMIC DNA]</scope>
    <source>
        <strain evidence="4 5">Ra1766G1</strain>
    </source>
</reference>
<gene>
    <name evidence="4" type="ORF">HYG85_12890</name>
</gene>
<accession>A0A8J8SCH3</accession>
<protein>
    <submittedName>
        <fullName evidence="4">TetR family transcriptional regulator</fullName>
    </submittedName>
</protein>
<proteinExistence type="predicted"/>
<dbReference type="Pfam" id="PF00440">
    <property type="entry name" value="TetR_N"/>
    <property type="match status" value="1"/>
</dbReference>
<keyword evidence="5" id="KW-1185">Reference proteome</keyword>
<sequence>MIDKFKHIDLNNERVQRIVNCGFEEFSKQSYEKASTNQIVKDAKVSRGLLYHYFIDKEDLYDFLIYYSIKIGVEELENKIHWNETDFLNRIRDTIRLKLEWTDKYPYLFEFYDKIDRKKVLEYTLQSESTKLKEKFYNYNLDFSNIKQGVDVQKLINLTGYAVKQIAREHMDRYIIEGKAIDRGALMEEVDIYLDFIRVNFYIN</sequence>
<evidence type="ECO:0000256" key="2">
    <source>
        <dbReference type="PROSITE-ProRule" id="PRU00335"/>
    </source>
</evidence>
<dbReference type="EMBL" id="CP058561">
    <property type="protein sequence ID" value="QUH29752.1"/>
    <property type="molecule type" value="Genomic_DNA"/>
</dbReference>
<dbReference type="InterPro" id="IPR036271">
    <property type="entry name" value="Tet_transcr_reg_TetR-rel_C_sf"/>
</dbReference>
<dbReference type="PROSITE" id="PS50977">
    <property type="entry name" value="HTH_TETR_2"/>
    <property type="match status" value="1"/>
</dbReference>
<dbReference type="PANTHER" id="PTHR43479">
    <property type="entry name" value="ACREF/ENVCD OPERON REPRESSOR-RELATED"/>
    <property type="match status" value="1"/>
</dbReference>
<dbReference type="Gene3D" id="1.10.357.10">
    <property type="entry name" value="Tetracycline Repressor, domain 2"/>
    <property type="match status" value="1"/>
</dbReference>
<dbReference type="InterPro" id="IPR050624">
    <property type="entry name" value="HTH-type_Tx_Regulator"/>
</dbReference>
<dbReference type="InterPro" id="IPR009057">
    <property type="entry name" value="Homeodomain-like_sf"/>
</dbReference>
<evidence type="ECO:0000313" key="5">
    <source>
        <dbReference type="Proteomes" id="UP000677305"/>
    </source>
</evidence>
<evidence type="ECO:0000313" key="4">
    <source>
        <dbReference type="EMBL" id="QUH29752.1"/>
    </source>
</evidence>
<dbReference type="SUPFAM" id="SSF48498">
    <property type="entry name" value="Tetracyclin repressor-like, C-terminal domain"/>
    <property type="match status" value="1"/>
</dbReference>
<evidence type="ECO:0000259" key="3">
    <source>
        <dbReference type="PROSITE" id="PS50977"/>
    </source>
</evidence>
<name>A0A8J8SCH3_9FIRM</name>
<evidence type="ECO:0000256" key="1">
    <source>
        <dbReference type="ARBA" id="ARBA00023125"/>
    </source>
</evidence>
<keyword evidence="1 2" id="KW-0238">DNA-binding</keyword>
<dbReference type="SUPFAM" id="SSF46689">
    <property type="entry name" value="Homeodomain-like"/>
    <property type="match status" value="1"/>
</dbReference>
<dbReference type="InterPro" id="IPR001647">
    <property type="entry name" value="HTH_TetR"/>
</dbReference>
<dbReference type="PROSITE" id="PS01081">
    <property type="entry name" value="HTH_TETR_1"/>
    <property type="match status" value="1"/>
</dbReference>
<feature type="domain" description="HTH tetR-type" evidence="3">
    <location>
        <begin position="12"/>
        <end position="72"/>
    </location>
</feature>
<dbReference type="GO" id="GO:0003677">
    <property type="term" value="F:DNA binding"/>
    <property type="evidence" value="ECO:0007669"/>
    <property type="project" value="UniProtKB-UniRule"/>
</dbReference>
<organism evidence="4 5">
    <name type="scientific">Vallitalea guaymasensis</name>
    <dbReference type="NCBI Taxonomy" id="1185412"/>
    <lineage>
        <taxon>Bacteria</taxon>
        <taxon>Bacillati</taxon>
        <taxon>Bacillota</taxon>
        <taxon>Clostridia</taxon>
        <taxon>Lachnospirales</taxon>
        <taxon>Vallitaleaceae</taxon>
        <taxon>Vallitalea</taxon>
    </lineage>
</organism>
<dbReference type="RefSeq" id="WP_212690010.1">
    <property type="nucleotide sequence ID" value="NZ_CP058561.1"/>
</dbReference>
<dbReference type="KEGG" id="vgu:HYG85_12890"/>
<dbReference type="Proteomes" id="UP000677305">
    <property type="component" value="Chromosome"/>
</dbReference>